<dbReference type="EMBL" id="JACHGV010000020">
    <property type="protein sequence ID" value="MBB6081649.1"/>
    <property type="molecule type" value="Genomic_DNA"/>
</dbReference>
<organism evidence="7 8">
    <name type="scientific">Streptomyces paradoxus</name>
    <dbReference type="NCBI Taxonomy" id="66375"/>
    <lineage>
        <taxon>Bacteria</taxon>
        <taxon>Bacillati</taxon>
        <taxon>Actinomycetota</taxon>
        <taxon>Actinomycetes</taxon>
        <taxon>Kitasatosporales</taxon>
        <taxon>Streptomycetaceae</taxon>
        <taxon>Streptomyces</taxon>
    </lineage>
</organism>
<dbReference type="SUPFAM" id="SSF103473">
    <property type="entry name" value="MFS general substrate transporter"/>
    <property type="match status" value="1"/>
</dbReference>
<keyword evidence="4 6" id="KW-1133">Transmembrane helix</keyword>
<keyword evidence="8" id="KW-1185">Reference proteome</keyword>
<evidence type="ECO:0000256" key="6">
    <source>
        <dbReference type="SAM" id="Phobius"/>
    </source>
</evidence>
<feature type="transmembrane region" description="Helical" evidence="6">
    <location>
        <begin position="211"/>
        <end position="229"/>
    </location>
</feature>
<protein>
    <submittedName>
        <fullName evidence="7">MFS family permease</fullName>
    </submittedName>
</protein>
<evidence type="ECO:0000256" key="2">
    <source>
        <dbReference type="ARBA" id="ARBA00022475"/>
    </source>
</evidence>
<feature type="transmembrane region" description="Helical" evidence="6">
    <location>
        <begin position="344"/>
        <end position="363"/>
    </location>
</feature>
<evidence type="ECO:0000313" key="8">
    <source>
        <dbReference type="Proteomes" id="UP000591537"/>
    </source>
</evidence>
<dbReference type="Pfam" id="PF07690">
    <property type="entry name" value="MFS_1"/>
    <property type="match status" value="1"/>
</dbReference>
<gene>
    <name evidence="7" type="ORF">HNR57_007600</name>
</gene>
<feature type="transmembrane region" description="Helical" evidence="6">
    <location>
        <begin position="249"/>
        <end position="268"/>
    </location>
</feature>
<evidence type="ECO:0000256" key="3">
    <source>
        <dbReference type="ARBA" id="ARBA00022692"/>
    </source>
</evidence>
<dbReference type="GO" id="GO:0022857">
    <property type="term" value="F:transmembrane transporter activity"/>
    <property type="evidence" value="ECO:0007669"/>
    <property type="project" value="InterPro"/>
</dbReference>
<evidence type="ECO:0000256" key="1">
    <source>
        <dbReference type="ARBA" id="ARBA00004651"/>
    </source>
</evidence>
<dbReference type="AlphaFoldDB" id="A0A7W9WLS2"/>
<evidence type="ECO:0000256" key="4">
    <source>
        <dbReference type="ARBA" id="ARBA00022989"/>
    </source>
</evidence>
<dbReference type="InterPro" id="IPR036259">
    <property type="entry name" value="MFS_trans_sf"/>
</dbReference>
<dbReference type="PANTHER" id="PTHR23513:SF6">
    <property type="entry name" value="MAJOR FACILITATOR SUPERFAMILY ASSOCIATED DOMAIN-CONTAINING PROTEIN"/>
    <property type="match status" value="1"/>
</dbReference>
<dbReference type="GO" id="GO:0005886">
    <property type="term" value="C:plasma membrane"/>
    <property type="evidence" value="ECO:0007669"/>
    <property type="project" value="UniProtKB-SubCell"/>
</dbReference>
<feature type="transmembrane region" description="Helical" evidence="6">
    <location>
        <begin position="44"/>
        <end position="61"/>
    </location>
</feature>
<feature type="transmembrane region" description="Helical" evidence="6">
    <location>
        <begin position="168"/>
        <end position="190"/>
    </location>
</feature>
<dbReference type="RefSeq" id="WP_184567590.1">
    <property type="nucleotide sequence ID" value="NZ_BAAARS010000019.1"/>
</dbReference>
<dbReference type="CDD" id="cd06173">
    <property type="entry name" value="MFS_MefA_like"/>
    <property type="match status" value="1"/>
</dbReference>
<feature type="transmembrane region" description="Helical" evidence="6">
    <location>
        <begin position="280"/>
        <end position="299"/>
    </location>
</feature>
<comment type="subcellular location">
    <subcellularLocation>
        <location evidence="1">Cell membrane</location>
        <topology evidence="1">Multi-pass membrane protein</topology>
    </subcellularLocation>
</comment>
<proteinExistence type="predicted"/>
<accession>A0A7W9WLS2</accession>
<sequence length="407" mass="41696">MRPFRVLLTSFSVSTLADGLTAVLLPLMAAAASRSPLDVALVSVGRALPWTLLAPVVGVLVERTPVRTVLLRAGGCRMAVLGALLVVLAVTGPSIPALVVAAVALGVLEAFYEVAAQSCTPSMVGPDKLVAANAKLTATELVMRSFLGPSAAGAIASLSLLTVTGTSAALYGSAALVMLALPAVPPAASGPRRHIRSEIVEGMRFLRRDPLLTRFVAMTACSAVAYAAWMPVFTLYALTPGPIGLTSTGFGLAMAAASLGGLAATLLTPRLPRTLSPMRVLTGAVVIGTAALAVPVVTARPVANVAALMVYSASVVTWNIITVSYRQRSTPPGMLGRINASYRALAWFLVPLGPLLSGVVGTLLGLRGALMLCVAISAAALLLAPGAHRHAGALTRATPQEDIHDRV</sequence>
<reference evidence="7 8" key="1">
    <citation type="submission" date="2020-08" db="EMBL/GenBank/DDBJ databases">
        <title>Genomic Encyclopedia of Type Strains, Phase IV (KMG-IV): sequencing the most valuable type-strain genomes for metagenomic binning, comparative biology and taxonomic classification.</title>
        <authorList>
            <person name="Goeker M."/>
        </authorList>
    </citation>
    <scope>NUCLEOTIDE SEQUENCE [LARGE SCALE GENOMIC DNA]</scope>
    <source>
        <strain evidence="7 8">DSM 43350</strain>
    </source>
</reference>
<evidence type="ECO:0000256" key="5">
    <source>
        <dbReference type="ARBA" id="ARBA00023136"/>
    </source>
</evidence>
<dbReference type="Proteomes" id="UP000591537">
    <property type="component" value="Unassembled WGS sequence"/>
</dbReference>
<keyword evidence="3 6" id="KW-0812">Transmembrane</keyword>
<keyword evidence="5 6" id="KW-0472">Membrane</keyword>
<feature type="transmembrane region" description="Helical" evidence="6">
    <location>
        <begin position="305"/>
        <end position="323"/>
    </location>
</feature>
<evidence type="ECO:0000313" key="7">
    <source>
        <dbReference type="EMBL" id="MBB6081649.1"/>
    </source>
</evidence>
<name>A0A7W9WLS2_9ACTN</name>
<dbReference type="InterPro" id="IPR011701">
    <property type="entry name" value="MFS"/>
</dbReference>
<dbReference type="Gene3D" id="1.20.1250.20">
    <property type="entry name" value="MFS general substrate transporter like domains"/>
    <property type="match status" value="1"/>
</dbReference>
<feature type="transmembrane region" description="Helical" evidence="6">
    <location>
        <begin position="81"/>
        <end position="108"/>
    </location>
</feature>
<keyword evidence="2" id="KW-1003">Cell membrane</keyword>
<feature type="transmembrane region" description="Helical" evidence="6">
    <location>
        <begin position="369"/>
        <end position="387"/>
    </location>
</feature>
<dbReference type="PANTHER" id="PTHR23513">
    <property type="entry name" value="INTEGRAL MEMBRANE EFFLUX PROTEIN-RELATED"/>
    <property type="match status" value="1"/>
</dbReference>
<comment type="caution">
    <text evidence="7">The sequence shown here is derived from an EMBL/GenBank/DDBJ whole genome shotgun (WGS) entry which is preliminary data.</text>
</comment>